<keyword evidence="6" id="KW-0406">Ion transport</keyword>
<evidence type="ECO:0000256" key="8">
    <source>
        <dbReference type="SAM" id="MobiDB-lite"/>
    </source>
</evidence>
<dbReference type="EMBL" id="FQWZ01000002">
    <property type="protein sequence ID" value="SHG64798.1"/>
    <property type="molecule type" value="Genomic_DNA"/>
</dbReference>
<gene>
    <name evidence="11" type="ORF">SAMN04488068_0918</name>
</gene>
<dbReference type="NCBIfam" id="NF033827">
    <property type="entry name" value="CDF_efflux_DmeF"/>
    <property type="match status" value="1"/>
</dbReference>
<keyword evidence="5 9" id="KW-1133">Transmembrane helix</keyword>
<dbReference type="Gene3D" id="1.20.1510.10">
    <property type="entry name" value="Cation efflux protein transmembrane domain"/>
    <property type="match status" value="1"/>
</dbReference>
<evidence type="ECO:0000256" key="5">
    <source>
        <dbReference type="ARBA" id="ARBA00022989"/>
    </source>
</evidence>
<reference evidence="11 12" key="1">
    <citation type="submission" date="2016-11" db="EMBL/GenBank/DDBJ databases">
        <authorList>
            <person name="Jaros S."/>
            <person name="Januszkiewicz K."/>
            <person name="Wedrychowicz H."/>
        </authorList>
    </citation>
    <scope>NUCLEOTIDE SEQUENCE [LARGE SCALE GENOMIC DNA]</scope>
    <source>
        <strain evidence="11 12">CGMCC 1.7049</strain>
    </source>
</reference>
<keyword evidence="2" id="KW-0813">Transport</keyword>
<dbReference type="InterPro" id="IPR027469">
    <property type="entry name" value="Cation_efflux_TMD_sf"/>
</dbReference>
<dbReference type="Proteomes" id="UP000199758">
    <property type="component" value="Unassembled WGS sequence"/>
</dbReference>
<dbReference type="NCBIfam" id="TIGR01297">
    <property type="entry name" value="CDF"/>
    <property type="match status" value="1"/>
</dbReference>
<evidence type="ECO:0000256" key="3">
    <source>
        <dbReference type="ARBA" id="ARBA00022692"/>
    </source>
</evidence>
<comment type="subcellular location">
    <subcellularLocation>
        <location evidence="1">Membrane</location>
        <topology evidence="1">Multi-pass membrane protein</topology>
    </subcellularLocation>
</comment>
<evidence type="ECO:0000259" key="10">
    <source>
        <dbReference type="Pfam" id="PF01545"/>
    </source>
</evidence>
<accession>A0A1M5LIF5</accession>
<dbReference type="GO" id="GO:0005385">
    <property type="term" value="F:zinc ion transmembrane transporter activity"/>
    <property type="evidence" value="ECO:0007669"/>
    <property type="project" value="InterPro"/>
</dbReference>
<dbReference type="RefSeq" id="WP_245793129.1">
    <property type="nucleotide sequence ID" value="NZ_FQWZ01000002.1"/>
</dbReference>
<feature type="region of interest" description="Disordered" evidence="8">
    <location>
        <begin position="172"/>
        <end position="192"/>
    </location>
</feature>
<dbReference type="STRING" id="490188.SAMN04488068_0918"/>
<dbReference type="AlphaFoldDB" id="A0A1M5LIF5"/>
<evidence type="ECO:0000256" key="9">
    <source>
        <dbReference type="SAM" id="Phobius"/>
    </source>
</evidence>
<dbReference type="PANTHER" id="PTHR45755">
    <property type="match status" value="1"/>
</dbReference>
<dbReference type="SUPFAM" id="SSF161111">
    <property type="entry name" value="Cation efflux protein transmembrane domain-like"/>
    <property type="match status" value="1"/>
</dbReference>
<feature type="domain" description="Cation efflux protein transmembrane" evidence="10">
    <location>
        <begin position="45"/>
        <end position="257"/>
    </location>
</feature>
<evidence type="ECO:0000256" key="6">
    <source>
        <dbReference type="ARBA" id="ARBA00023065"/>
    </source>
</evidence>
<organism evidence="11 12">
    <name type="scientific">Hydrocarboniphaga daqingensis</name>
    <dbReference type="NCBI Taxonomy" id="490188"/>
    <lineage>
        <taxon>Bacteria</taxon>
        <taxon>Pseudomonadati</taxon>
        <taxon>Pseudomonadota</taxon>
        <taxon>Gammaproteobacteria</taxon>
        <taxon>Nevskiales</taxon>
        <taxon>Nevskiaceae</taxon>
        <taxon>Hydrocarboniphaga</taxon>
    </lineage>
</organism>
<keyword evidence="12" id="KW-1185">Reference proteome</keyword>
<evidence type="ECO:0000256" key="4">
    <source>
        <dbReference type="ARBA" id="ARBA00022906"/>
    </source>
</evidence>
<dbReference type="PANTHER" id="PTHR45755:SF4">
    <property type="entry name" value="ZINC TRANSPORTER 7"/>
    <property type="match status" value="1"/>
</dbReference>
<feature type="transmembrane region" description="Helical" evidence="9">
    <location>
        <begin position="112"/>
        <end position="130"/>
    </location>
</feature>
<keyword evidence="7 9" id="KW-0472">Membrane</keyword>
<evidence type="ECO:0000313" key="11">
    <source>
        <dbReference type="EMBL" id="SHG64798.1"/>
    </source>
</evidence>
<keyword evidence="4" id="KW-0864">Zinc transport</keyword>
<proteinExistence type="predicted"/>
<dbReference type="InterPro" id="IPR045316">
    <property type="entry name" value="Msc2-like"/>
</dbReference>
<protein>
    <submittedName>
        <fullName evidence="11">Cation diffusion facilitator family transporter</fullName>
    </submittedName>
</protein>
<evidence type="ECO:0000256" key="1">
    <source>
        <dbReference type="ARBA" id="ARBA00004141"/>
    </source>
</evidence>
<feature type="transmembrane region" description="Helical" evidence="9">
    <location>
        <begin position="142"/>
        <end position="165"/>
    </location>
</feature>
<feature type="transmembrane region" description="Helical" evidence="9">
    <location>
        <begin position="45"/>
        <end position="64"/>
    </location>
</feature>
<dbReference type="GO" id="GO:0016020">
    <property type="term" value="C:membrane"/>
    <property type="evidence" value="ECO:0007669"/>
    <property type="project" value="UniProtKB-SubCell"/>
</dbReference>
<evidence type="ECO:0000313" key="12">
    <source>
        <dbReference type="Proteomes" id="UP000199758"/>
    </source>
</evidence>
<sequence>MNPSAPHSHARSTIDSRICPAQSAEGDHHAFLGDDHGANGQRMSAVVVLTLLMMVVEIVAGYWSGSMALLADGWHMASHAAALGAAAFAYRYAHRHVHDARYSFGTGKVGDLAAFTSSLLLGAIGAAMIWESVQRLLAPTAIAYNEALIVAVLGLVVNLASALLLRHDHDHDHDHDDHDDHDDHEHHHDDGHHDHNLRAAYLHVLADALTSILAIVALLAGRHMGWVWIDPVVGIVGALVIGQWALGLARRTAAVLLDASVDPRLTDRVRRLLEGSGDAHVADLHLWRLAPGKHAVIASLRASAPLSAAAYKARLADVPGLVHVTIEAEAVATV</sequence>
<dbReference type="InterPro" id="IPR058533">
    <property type="entry name" value="Cation_efflux_TM"/>
</dbReference>
<feature type="transmembrane region" description="Helical" evidence="9">
    <location>
        <begin position="200"/>
        <end position="220"/>
    </location>
</feature>
<keyword evidence="4" id="KW-0862">Zinc</keyword>
<feature type="transmembrane region" description="Helical" evidence="9">
    <location>
        <begin position="226"/>
        <end position="246"/>
    </location>
</feature>
<dbReference type="GO" id="GO:0006882">
    <property type="term" value="P:intracellular zinc ion homeostasis"/>
    <property type="evidence" value="ECO:0007669"/>
    <property type="project" value="InterPro"/>
</dbReference>
<dbReference type="InterPro" id="IPR002524">
    <property type="entry name" value="Cation_efflux"/>
</dbReference>
<name>A0A1M5LIF5_9GAMM</name>
<keyword evidence="3 9" id="KW-0812">Transmembrane</keyword>
<evidence type="ECO:0000256" key="7">
    <source>
        <dbReference type="ARBA" id="ARBA00023136"/>
    </source>
</evidence>
<dbReference type="Pfam" id="PF01545">
    <property type="entry name" value="Cation_efflux"/>
    <property type="match status" value="1"/>
</dbReference>
<evidence type="ECO:0000256" key="2">
    <source>
        <dbReference type="ARBA" id="ARBA00022448"/>
    </source>
</evidence>